<feature type="compositionally biased region" description="Low complexity" evidence="1">
    <location>
        <begin position="307"/>
        <end position="324"/>
    </location>
</feature>
<evidence type="ECO:0000313" key="3">
    <source>
        <dbReference type="RefSeq" id="XP_026763296.2"/>
    </source>
</evidence>
<feature type="region of interest" description="Disordered" evidence="1">
    <location>
        <begin position="199"/>
        <end position="231"/>
    </location>
</feature>
<evidence type="ECO:0000313" key="2">
    <source>
        <dbReference type="Proteomes" id="UP001652740"/>
    </source>
</evidence>
<feature type="region of interest" description="Disordered" evidence="1">
    <location>
        <begin position="656"/>
        <end position="687"/>
    </location>
</feature>
<dbReference type="RefSeq" id="XP_026763296.2">
    <property type="nucleotide sequence ID" value="XM_026907495.3"/>
</dbReference>
<feature type="compositionally biased region" description="Basic residues" evidence="1">
    <location>
        <begin position="675"/>
        <end position="687"/>
    </location>
</feature>
<gene>
    <name evidence="3" type="primary">LOC113521840</name>
</gene>
<dbReference type="InParanoid" id="A0A6J1X823"/>
<reference evidence="3" key="1">
    <citation type="submission" date="2025-08" db="UniProtKB">
        <authorList>
            <consortium name="RefSeq"/>
        </authorList>
    </citation>
    <scope>IDENTIFICATION</scope>
    <source>
        <tissue evidence="3">Whole larvae</tissue>
    </source>
</reference>
<organism evidence="2 3">
    <name type="scientific">Galleria mellonella</name>
    <name type="common">Greater wax moth</name>
    <dbReference type="NCBI Taxonomy" id="7137"/>
    <lineage>
        <taxon>Eukaryota</taxon>
        <taxon>Metazoa</taxon>
        <taxon>Ecdysozoa</taxon>
        <taxon>Arthropoda</taxon>
        <taxon>Hexapoda</taxon>
        <taxon>Insecta</taxon>
        <taxon>Pterygota</taxon>
        <taxon>Neoptera</taxon>
        <taxon>Endopterygota</taxon>
        <taxon>Lepidoptera</taxon>
        <taxon>Glossata</taxon>
        <taxon>Ditrysia</taxon>
        <taxon>Pyraloidea</taxon>
        <taxon>Pyralidae</taxon>
        <taxon>Galleriinae</taxon>
        <taxon>Galleria</taxon>
    </lineage>
</organism>
<feature type="region of interest" description="Disordered" evidence="1">
    <location>
        <begin position="307"/>
        <end position="352"/>
    </location>
</feature>
<protein>
    <submittedName>
        <fullName evidence="3">Uncharacterized protein</fullName>
    </submittedName>
</protein>
<feature type="compositionally biased region" description="Polar residues" evidence="1">
    <location>
        <begin position="656"/>
        <end position="669"/>
    </location>
</feature>
<keyword evidence="2" id="KW-1185">Reference proteome</keyword>
<proteinExistence type="predicted"/>
<feature type="region of interest" description="Disordered" evidence="1">
    <location>
        <begin position="442"/>
        <end position="470"/>
    </location>
</feature>
<name>A0A6J1X823_GALME</name>
<evidence type="ECO:0000256" key="1">
    <source>
        <dbReference type="SAM" id="MobiDB-lite"/>
    </source>
</evidence>
<dbReference type="Proteomes" id="UP001652740">
    <property type="component" value="Unplaced"/>
</dbReference>
<sequence>MLFLSPTFCRSAPVEEESDGDIEEAEYEGEDAAVIDDAVDDGDARLDSQAQFSDYKKSSGQTANLLKSNDDIRVLHRFQQPNRYIESDTNDQSEISQHLTNRDVNNFKENHMQQGVPDEFNKPTIQQIDSSNEDDAFFENRNRAQLNNLSKNIYNNEVADSNESPRFSNQYRNIVQKAKKRANNDKTSDNIHYKLNRGKRRTEEVYMQETELSSDMPNKESSDESIDESDESAIKRHIKKLSGEELKELLNSLSEDKKVLLNKIIENDQNAENINKREITKKAGAIEENIYLESGISDSSKILSSSALVDSTETVSSRNTNTTENTKEPENQSEVPEVSTVKNNHPESFESKREIKSSIDEVNQKHADENSNNCALTTINKNEANVESNAQVTSKNENKREIAVDELANIDVSFDNTKYNNDLNLIDSLDPSIEQNYVCPQDEDLSELRDDETQPYNSGHNNKRDTYTENEIDLTDSIKSLEESFPKENGYDESNRYSESNLVPLVRVKRKNDEVAVQKRALAIFPDTKVAYCPYKAENVDEDNDEGNEFEDDGFYDKTSNYAKNNLISKLAEDSRSKVRSNLHVNVKNDINLGSDTDNVLSGVEGVDDNLMYNSGSRKRRNTKDNTELYKSEKAAPLIDEMKTFSSTHENMLSYQSNDAFGPLPQNSEGDLGRNKRIRHLKSLSDH</sequence>
<dbReference type="AlphaFoldDB" id="A0A6J1X823"/>
<dbReference type="GeneID" id="113521840"/>
<dbReference type="KEGG" id="gmw:113521840"/>
<accession>A0A6J1X823</accession>